<name>A0A1G7DXW3_RHOCA</name>
<evidence type="ECO:0000313" key="2">
    <source>
        <dbReference type="Proteomes" id="UP000183812"/>
    </source>
</evidence>
<dbReference type="Proteomes" id="UP000183812">
    <property type="component" value="Unassembled WGS sequence"/>
</dbReference>
<evidence type="ECO:0000313" key="1">
    <source>
        <dbReference type="EMBL" id="SDE56314.1"/>
    </source>
</evidence>
<sequence>MYDDFPQEAKSFKYFLVSVTVCLVGLVAWLSFAQPMGLGHGAGAAEASTHQ</sequence>
<dbReference type="AlphaFoldDB" id="A0A1G7DXW3"/>
<organism evidence="1 2">
    <name type="scientific">Rhodobacter capsulatus</name>
    <name type="common">Rhodopseudomonas capsulata</name>
    <dbReference type="NCBI Taxonomy" id="1061"/>
    <lineage>
        <taxon>Bacteria</taxon>
        <taxon>Pseudomonadati</taxon>
        <taxon>Pseudomonadota</taxon>
        <taxon>Alphaproteobacteria</taxon>
        <taxon>Rhodobacterales</taxon>
        <taxon>Rhodobacter group</taxon>
        <taxon>Rhodobacter</taxon>
    </lineage>
</organism>
<reference evidence="1 2" key="1">
    <citation type="submission" date="2016-10" db="EMBL/GenBank/DDBJ databases">
        <authorList>
            <person name="de Groot N.N."/>
        </authorList>
    </citation>
    <scope>NUCLEOTIDE SEQUENCE [LARGE SCALE GENOMIC DNA]</scope>
    <source>
        <strain evidence="2">DSM 938 / 37b4</strain>
    </source>
</reference>
<dbReference type="EMBL" id="FNAY01000002">
    <property type="protein sequence ID" value="SDE56314.1"/>
    <property type="molecule type" value="Genomic_DNA"/>
</dbReference>
<accession>A0A1G7DXW3</accession>
<proteinExistence type="predicted"/>
<gene>
    <name evidence="1" type="ORF">SAMN04244550_00586</name>
</gene>
<protein>
    <submittedName>
        <fullName evidence="1">Uncharacterized protein</fullName>
    </submittedName>
</protein>
<dbReference type="RefSeq" id="WP_160320033.1">
    <property type="nucleotide sequence ID" value="NZ_CP061202.1"/>
</dbReference>